<keyword evidence="1" id="KW-0732">Signal</keyword>
<feature type="signal peptide" evidence="1">
    <location>
        <begin position="1"/>
        <end position="18"/>
    </location>
</feature>
<proteinExistence type="predicted"/>
<feature type="chain" id="PRO_5015781948" evidence="1">
    <location>
        <begin position="19"/>
        <end position="551"/>
    </location>
</feature>
<dbReference type="GeneID" id="78295070"/>
<organism evidence="3 4">
    <name type="scientific">Victivallis vadensis</name>
    <dbReference type="NCBI Taxonomy" id="172901"/>
    <lineage>
        <taxon>Bacteria</taxon>
        <taxon>Pseudomonadati</taxon>
        <taxon>Lentisphaerota</taxon>
        <taxon>Lentisphaeria</taxon>
        <taxon>Victivallales</taxon>
        <taxon>Victivallaceae</taxon>
        <taxon>Victivallis</taxon>
    </lineage>
</organism>
<dbReference type="OrthoDB" id="9807299at2"/>
<dbReference type="GO" id="GO:0016829">
    <property type="term" value="F:lyase activity"/>
    <property type="evidence" value="ECO:0007669"/>
    <property type="project" value="UniProtKB-KW"/>
</dbReference>
<accession>A0A2U1B1J2</accession>
<dbReference type="SUPFAM" id="SSF51126">
    <property type="entry name" value="Pectin lyase-like"/>
    <property type="match status" value="1"/>
</dbReference>
<keyword evidence="4" id="KW-1185">Reference proteome</keyword>
<name>A0A2U1B1J2_9BACT</name>
<dbReference type="InterPro" id="IPR012334">
    <property type="entry name" value="Pectin_lyas_fold"/>
</dbReference>
<comment type="caution">
    <text evidence="3">The sequence shown here is derived from an EMBL/GenBank/DDBJ whole genome shotgun (WGS) entry which is preliminary data.</text>
</comment>
<evidence type="ECO:0000259" key="2">
    <source>
        <dbReference type="Pfam" id="PF13229"/>
    </source>
</evidence>
<gene>
    <name evidence="3" type="ORF">C8D82_11121</name>
</gene>
<evidence type="ECO:0000256" key="1">
    <source>
        <dbReference type="SAM" id="SignalP"/>
    </source>
</evidence>
<reference evidence="3 4" key="1">
    <citation type="submission" date="2018-04" db="EMBL/GenBank/DDBJ databases">
        <title>Genomic Encyclopedia of Type Strains, Phase IV (KMG-IV): sequencing the most valuable type-strain genomes for metagenomic binning, comparative biology and taxonomic classification.</title>
        <authorList>
            <person name="Goeker M."/>
        </authorList>
    </citation>
    <scope>NUCLEOTIDE SEQUENCE [LARGE SCALE GENOMIC DNA]</scope>
    <source>
        <strain evidence="3 4">DSM 14823</strain>
    </source>
</reference>
<feature type="domain" description="Right handed beta helix" evidence="2">
    <location>
        <begin position="385"/>
        <end position="523"/>
    </location>
</feature>
<keyword evidence="3" id="KW-0456">Lyase</keyword>
<dbReference type="RefSeq" id="WP_116883759.1">
    <property type="nucleotide sequence ID" value="NZ_CABMMC010000066.1"/>
</dbReference>
<dbReference type="InterPro" id="IPR006626">
    <property type="entry name" value="PbH1"/>
</dbReference>
<dbReference type="InterPro" id="IPR011050">
    <property type="entry name" value="Pectin_lyase_fold/virulence"/>
</dbReference>
<evidence type="ECO:0000313" key="3">
    <source>
        <dbReference type="EMBL" id="PVY42564.1"/>
    </source>
</evidence>
<sequence length="551" mass="60884">MKYSLFFALPLLAGTLAAAPVGLQQEIAAGISSGKKEIVLTQPEYRSGRTVELKKLDGVTIDGNGARLVMTDLKHAVRLSNCRNVTVKNLTVDYDPLPFTQGVITSVSPDSRIVEFTIDKGYPDLTGPYAVGRMHLFTADGKEWKRDAADLYGRTEIIDARHGRFRASKPEPAFAAGDRVALNQRKNGAFYLTGCGPVRFENITIHTCPSLGFCNRFSEGGDELINVKLARGPRPAEADAERLLSTCADGLNYAYIRRGPKLVNCDFSFMGDDSVNLHSVALPVVQLLDETTFDTLRPYKHEEFAKVVRPGDRLRLLDPSDYSVVGEAVIRSFRPSPRKYDRETLKKFYFNRGDGLKDWTAYEITLEPGGAPVKAGLFFDIPAIGANGFEIRDSRFHDHRGRALRIMASDGVIENNRFERIKHAAITVGAEYGYWREAGWVENIQIRNNKIRDVGCNMMLQPDSYANGAISVFARLEDYSGTFKGNRNITITGNSVDTCPAAGIFLFAADGVTLKDNRLVNTAFGKKTPGRDCGFTGLKPVWIINSANVTQ</sequence>
<dbReference type="EMBL" id="QEKH01000011">
    <property type="protein sequence ID" value="PVY42564.1"/>
    <property type="molecule type" value="Genomic_DNA"/>
</dbReference>
<dbReference type="InterPro" id="IPR039448">
    <property type="entry name" value="Beta_helix"/>
</dbReference>
<evidence type="ECO:0000313" key="4">
    <source>
        <dbReference type="Proteomes" id="UP000245959"/>
    </source>
</evidence>
<dbReference type="AlphaFoldDB" id="A0A2U1B1J2"/>
<dbReference type="Pfam" id="PF13229">
    <property type="entry name" value="Beta_helix"/>
    <property type="match status" value="1"/>
</dbReference>
<dbReference type="Gene3D" id="2.160.20.10">
    <property type="entry name" value="Single-stranded right-handed beta-helix, Pectin lyase-like"/>
    <property type="match status" value="1"/>
</dbReference>
<dbReference type="Proteomes" id="UP000245959">
    <property type="component" value="Unassembled WGS sequence"/>
</dbReference>
<protein>
    <submittedName>
        <fullName evidence="3">Parallel beta helix pectate lyase-like protein</fullName>
    </submittedName>
</protein>
<dbReference type="SMART" id="SM00710">
    <property type="entry name" value="PbH1"/>
    <property type="match status" value="5"/>
</dbReference>